<gene>
    <name evidence="6" type="ORF">D2T31_00240</name>
    <name evidence="5" type="ORF">D2T33_11755</name>
</gene>
<evidence type="ECO:0000256" key="2">
    <source>
        <dbReference type="ARBA" id="ARBA00022729"/>
    </source>
</evidence>
<evidence type="ECO:0000313" key="7">
    <source>
        <dbReference type="Proteomes" id="UP000285295"/>
    </source>
</evidence>
<evidence type="ECO:0000256" key="4">
    <source>
        <dbReference type="SAM" id="SignalP"/>
    </source>
</evidence>
<evidence type="ECO:0008006" key="9">
    <source>
        <dbReference type="Google" id="ProtNLM"/>
    </source>
</evidence>
<evidence type="ECO:0000313" key="5">
    <source>
        <dbReference type="EMBL" id="RWR11005.1"/>
    </source>
</evidence>
<dbReference type="Proteomes" id="UP000285295">
    <property type="component" value="Unassembled WGS sequence"/>
</dbReference>
<dbReference type="GO" id="GO:0055085">
    <property type="term" value="P:transmembrane transport"/>
    <property type="evidence" value="ECO:0007669"/>
    <property type="project" value="InterPro"/>
</dbReference>
<accession>A0A443ITH9</accession>
<dbReference type="EMBL" id="SAUX01000001">
    <property type="protein sequence ID" value="RWR32454.1"/>
    <property type="molecule type" value="Genomic_DNA"/>
</dbReference>
<evidence type="ECO:0000313" key="6">
    <source>
        <dbReference type="EMBL" id="RWR32454.1"/>
    </source>
</evidence>
<feature type="signal peptide" evidence="4">
    <location>
        <begin position="1"/>
        <end position="22"/>
    </location>
</feature>
<name>A0A443ITH9_9RHOB</name>
<sequence length="341" mass="36488">MNAFRATLAASVLALAPGLGMAETSLIFNTYLPPHDELYQIAVRDFAAAIERESAGSLKVVIPDASLAPSDRQYEMVRDGIADMALVSSGGVPQLVALNRIADLPMNSPSARAASIALWETYNTYFLPFDEFKGVKVLSTSVLPGRQILSLRRTDVQEVGDMSGVKLWSPPGALSETVRLLGAVPVNSEFTDLQEYVTKGTVDGMVMAAGSASSARVLDYVTSVTEVPGGLGSLSFAVFISGERWNELDADQQAAVLRAAEGLPERTGAAADAAERELDPVMAKIPTHKLEGAALAGFEARLEARIDDWKTRAAAKGLQNPDEVLAFYRDVLARETRDSLD</sequence>
<evidence type="ECO:0000313" key="8">
    <source>
        <dbReference type="Proteomes" id="UP000285710"/>
    </source>
</evidence>
<dbReference type="OrthoDB" id="7822595at2"/>
<proteinExistence type="predicted"/>
<dbReference type="AlphaFoldDB" id="A0A443ITH9"/>
<keyword evidence="3" id="KW-0574">Periplasm</keyword>
<comment type="caution">
    <text evidence="5">The sequence shown here is derived from an EMBL/GenBank/DDBJ whole genome shotgun (WGS) entry which is preliminary data.</text>
</comment>
<keyword evidence="8" id="KW-1185">Reference proteome</keyword>
<dbReference type="PANTHER" id="PTHR33376:SF15">
    <property type="entry name" value="BLL6794 PROTEIN"/>
    <property type="match status" value="1"/>
</dbReference>
<dbReference type="Pfam" id="PF03480">
    <property type="entry name" value="DctP"/>
    <property type="match status" value="1"/>
</dbReference>
<comment type="subcellular location">
    <subcellularLocation>
        <location evidence="1">Periplasm</location>
    </subcellularLocation>
</comment>
<evidence type="ECO:0000256" key="1">
    <source>
        <dbReference type="ARBA" id="ARBA00004418"/>
    </source>
</evidence>
<protein>
    <recommendedName>
        <fullName evidence="9">ABC transporter substrate-binding protein</fullName>
    </recommendedName>
</protein>
<evidence type="ECO:0000256" key="3">
    <source>
        <dbReference type="ARBA" id="ARBA00022764"/>
    </source>
</evidence>
<dbReference type="InterPro" id="IPR018389">
    <property type="entry name" value="DctP_fam"/>
</dbReference>
<dbReference type="RefSeq" id="WP_128235224.1">
    <property type="nucleotide sequence ID" value="NZ_SAUW01000011.1"/>
</dbReference>
<dbReference type="Gene3D" id="3.40.190.170">
    <property type="entry name" value="Bacterial extracellular solute-binding protein, family 7"/>
    <property type="match status" value="1"/>
</dbReference>
<keyword evidence="2 4" id="KW-0732">Signal</keyword>
<dbReference type="NCBIfam" id="NF037995">
    <property type="entry name" value="TRAP_S1"/>
    <property type="match status" value="1"/>
</dbReference>
<dbReference type="GO" id="GO:0042597">
    <property type="term" value="C:periplasmic space"/>
    <property type="evidence" value="ECO:0007669"/>
    <property type="project" value="UniProtKB-SubCell"/>
</dbReference>
<reference evidence="7 8" key="2">
    <citation type="submission" date="2019-01" db="EMBL/GenBank/DDBJ databases">
        <authorList>
            <person name="Li Y."/>
        </authorList>
    </citation>
    <scope>NUCLEOTIDE SEQUENCE [LARGE SCALE GENOMIC DNA]</scope>
    <source>
        <strain evidence="5 8">2D-5</strain>
        <strain evidence="6 7">D19-10-3-21</strain>
    </source>
</reference>
<dbReference type="InterPro" id="IPR038404">
    <property type="entry name" value="TRAP_DctP_sf"/>
</dbReference>
<organism evidence="5 8">
    <name type="scientific">Paenirhodobacter populi</name>
    <dbReference type="NCBI Taxonomy" id="2306993"/>
    <lineage>
        <taxon>Bacteria</taxon>
        <taxon>Pseudomonadati</taxon>
        <taxon>Pseudomonadota</taxon>
        <taxon>Alphaproteobacteria</taxon>
        <taxon>Rhodobacterales</taxon>
        <taxon>Rhodobacter group</taxon>
        <taxon>Paenirhodobacter</taxon>
    </lineage>
</organism>
<feature type="chain" id="PRO_5036353729" description="ABC transporter substrate-binding protein" evidence="4">
    <location>
        <begin position="23"/>
        <end position="341"/>
    </location>
</feature>
<accession>A0A443KI92</accession>
<dbReference type="EMBL" id="SAUW01000011">
    <property type="protein sequence ID" value="RWR11005.1"/>
    <property type="molecule type" value="Genomic_DNA"/>
</dbReference>
<dbReference type="PANTHER" id="PTHR33376">
    <property type="match status" value="1"/>
</dbReference>
<reference evidence="7 8" key="1">
    <citation type="submission" date="2019-01" db="EMBL/GenBank/DDBJ databases">
        <title>Sinorhodobacter populi sp. nov. isolated from the symptomatic bark tissue of Populus euramericana canker.</title>
        <authorList>
            <person name="Xu G."/>
        </authorList>
    </citation>
    <scope>NUCLEOTIDE SEQUENCE [LARGE SCALE GENOMIC DNA]</scope>
    <source>
        <strain evidence="5 8">2D-5</strain>
        <strain evidence="6 7">D19-10-3-21</strain>
    </source>
</reference>
<dbReference type="Proteomes" id="UP000285710">
    <property type="component" value="Unassembled WGS sequence"/>
</dbReference>